<dbReference type="PANTHER" id="PTHR46696:SF1">
    <property type="entry name" value="CYTOCHROME P450 YJIB-RELATED"/>
    <property type="match status" value="1"/>
</dbReference>
<keyword evidence="2" id="KW-0408">Iron</keyword>
<keyword evidence="4" id="KW-1185">Reference proteome</keyword>
<dbReference type="CDD" id="cd11029">
    <property type="entry name" value="CYP107-like"/>
    <property type="match status" value="1"/>
</dbReference>
<evidence type="ECO:0000256" key="1">
    <source>
        <dbReference type="ARBA" id="ARBA00010617"/>
    </source>
</evidence>
<reference evidence="3 4" key="1">
    <citation type="submission" date="2023-07" db="EMBL/GenBank/DDBJ databases">
        <title>Sequencing the genomes of 1000 actinobacteria strains.</title>
        <authorList>
            <person name="Klenk H.-P."/>
        </authorList>
    </citation>
    <scope>NUCLEOTIDE SEQUENCE [LARGE SCALE GENOMIC DNA]</scope>
    <source>
        <strain evidence="3 4">DSM 44388</strain>
    </source>
</reference>
<protein>
    <submittedName>
        <fullName evidence="3">Cytochrome P450</fullName>
    </submittedName>
</protein>
<organism evidence="3 4">
    <name type="scientific">Kineosporia succinea</name>
    <dbReference type="NCBI Taxonomy" id="84632"/>
    <lineage>
        <taxon>Bacteria</taxon>
        <taxon>Bacillati</taxon>
        <taxon>Actinomycetota</taxon>
        <taxon>Actinomycetes</taxon>
        <taxon>Kineosporiales</taxon>
        <taxon>Kineosporiaceae</taxon>
        <taxon>Kineosporia</taxon>
    </lineage>
</organism>
<dbReference type="SUPFAM" id="SSF48264">
    <property type="entry name" value="Cytochrome P450"/>
    <property type="match status" value="1"/>
</dbReference>
<keyword evidence="2" id="KW-0479">Metal-binding</keyword>
<dbReference type="EMBL" id="JAUSQZ010000001">
    <property type="protein sequence ID" value="MDP9830997.1"/>
    <property type="molecule type" value="Genomic_DNA"/>
</dbReference>
<keyword evidence="2" id="KW-0560">Oxidoreductase</keyword>
<evidence type="ECO:0000313" key="3">
    <source>
        <dbReference type="EMBL" id="MDP9830997.1"/>
    </source>
</evidence>
<keyword evidence="2" id="KW-0503">Monooxygenase</keyword>
<dbReference type="PRINTS" id="PR00385">
    <property type="entry name" value="P450"/>
</dbReference>
<dbReference type="Proteomes" id="UP001235712">
    <property type="component" value="Unassembled WGS sequence"/>
</dbReference>
<gene>
    <name evidence="3" type="ORF">J2S57_006746</name>
</gene>
<comment type="caution">
    <text evidence="3">The sequence shown here is derived from an EMBL/GenBank/DDBJ whole genome shotgun (WGS) entry which is preliminary data.</text>
</comment>
<dbReference type="InterPro" id="IPR001128">
    <property type="entry name" value="Cyt_P450"/>
</dbReference>
<accession>A0ABT9PE77</accession>
<proteinExistence type="inferred from homology"/>
<dbReference type="Pfam" id="PF00067">
    <property type="entry name" value="p450"/>
    <property type="match status" value="1"/>
</dbReference>
<dbReference type="InterPro" id="IPR036396">
    <property type="entry name" value="Cyt_P450_sf"/>
</dbReference>
<dbReference type="RefSeq" id="WP_307250344.1">
    <property type="nucleotide sequence ID" value="NZ_JAUSQZ010000001.1"/>
</dbReference>
<dbReference type="PROSITE" id="PS00086">
    <property type="entry name" value="CYTOCHROME_P450"/>
    <property type="match status" value="1"/>
</dbReference>
<evidence type="ECO:0000256" key="2">
    <source>
        <dbReference type="RuleBase" id="RU000461"/>
    </source>
</evidence>
<dbReference type="PRINTS" id="PR00359">
    <property type="entry name" value="BP450"/>
</dbReference>
<dbReference type="InterPro" id="IPR002397">
    <property type="entry name" value="Cyt_P450_B"/>
</dbReference>
<keyword evidence="2" id="KW-0349">Heme</keyword>
<dbReference type="PANTHER" id="PTHR46696">
    <property type="entry name" value="P450, PUTATIVE (EUROFUNG)-RELATED"/>
    <property type="match status" value="1"/>
</dbReference>
<evidence type="ECO:0000313" key="4">
    <source>
        <dbReference type="Proteomes" id="UP001235712"/>
    </source>
</evidence>
<dbReference type="InterPro" id="IPR017972">
    <property type="entry name" value="Cyt_P450_CS"/>
</dbReference>
<comment type="similarity">
    <text evidence="1 2">Belongs to the cytochrome P450 family.</text>
</comment>
<dbReference type="Gene3D" id="1.10.630.10">
    <property type="entry name" value="Cytochrome P450"/>
    <property type="match status" value="1"/>
</dbReference>
<name>A0ABT9PE77_9ACTN</name>
<sequence length="401" mass="43413">MTQLSQTRDAVLTITADVKAHAPQVLAELRANGPVQRVRLSSGIEAWAVLSYEEARAALTHPALLRDPTPSEKALTDAGYTAHRVGVGIGGSMLQEDPPNHTRLRRLVAPAFSARRTKLLARRVHEITDGLIDAMAGHDEVDLVQAFTAPLPITVISELLGVPEGERDQFRDWTAAFLATPSDAQRAAGAALNAFMSALVDRKQAEPTDDLLSDLTAQSNAEDGRLSREELVATGSLLVIAGHETTVNLLGNALVALFRHPDQADVLRSRPELLEGAVEEFLRLDSSVEMATPRFAAADLTLGGVEIRRGDVVAVYLAAANRDLGDPFELDVTRPHARHIAFGHGIHHCLGAPLARMEATIALGALLNRFPELRPALPLEEVRWIPSGMMRGPLELRARLR</sequence>